<feature type="compositionally biased region" description="Polar residues" evidence="1">
    <location>
        <begin position="2751"/>
        <end position="2761"/>
    </location>
</feature>
<name>A0AAE1KXY7_PETCI</name>
<dbReference type="InterPro" id="IPR002999">
    <property type="entry name" value="Tudor"/>
</dbReference>
<dbReference type="Pfam" id="PF22067">
    <property type="entry name" value="Cep192_D3"/>
    <property type="match status" value="1"/>
</dbReference>
<dbReference type="InterPro" id="IPR054091">
    <property type="entry name" value="Cep192-like_D5"/>
</dbReference>
<dbReference type="Pfam" id="PF22060">
    <property type="entry name" value="Cep192_D1"/>
    <property type="match status" value="1"/>
</dbReference>
<protein>
    <recommendedName>
        <fullName evidence="2">Tudor domain-containing protein</fullName>
    </recommendedName>
</protein>
<organism evidence="3 4">
    <name type="scientific">Petrolisthes cinctipes</name>
    <name type="common">Flat porcelain crab</name>
    <dbReference type="NCBI Taxonomy" id="88211"/>
    <lineage>
        <taxon>Eukaryota</taxon>
        <taxon>Metazoa</taxon>
        <taxon>Ecdysozoa</taxon>
        <taxon>Arthropoda</taxon>
        <taxon>Crustacea</taxon>
        <taxon>Multicrustacea</taxon>
        <taxon>Malacostraca</taxon>
        <taxon>Eumalacostraca</taxon>
        <taxon>Eucarida</taxon>
        <taxon>Decapoda</taxon>
        <taxon>Pleocyemata</taxon>
        <taxon>Anomura</taxon>
        <taxon>Galatheoidea</taxon>
        <taxon>Porcellanidae</taxon>
        <taxon>Petrolisthes</taxon>
    </lineage>
</organism>
<reference evidence="3" key="1">
    <citation type="submission" date="2023-10" db="EMBL/GenBank/DDBJ databases">
        <title>Genome assemblies of two species of porcelain crab, Petrolisthes cinctipes and Petrolisthes manimaculis (Anomura: Porcellanidae).</title>
        <authorList>
            <person name="Angst P."/>
        </authorList>
    </citation>
    <scope>NUCLEOTIDE SEQUENCE</scope>
    <source>
        <strain evidence="3">PB745_01</strain>
        <tissue evidence="3">Gill</tissue>
    </source>
</reference>
<evidence type="ECO:0000256" key="1">
    <source>
        <dbReference type="SAM" id="MobiDB-lite"/>
    </source>
</evidence>
<feature type="region of interest" description="Disordered" evidence="1">
    <location>
        <begin position="2668"/>
        <end position="2761"/>
    </location>
</feature>
<dbReference type="Pfam" id="PF22073">
    <property type="entry name" value="Cep192_D4"/>
    <property type="match status" value="1"/>
</dbReference>
<dbReference type="Proteomes" id="UP001286313">
    <property type="component" value="Unassembled WGS sequence"/>
</dbReference>
<dbReference type="InterPro" id="IPR013783">
    <property type="entry name" value="Ig-like_fold"/>
</dbReference>
<feature type="compositionally biased region" description="Polar residues" evidence="1">
    <location>
        <begin position="2234"/>
        <end position="2246"/>
    </location>
</feature>
<feature type="compositionally biased region" description="Low complexity" evidence="1">
    <location>
        <begin position="1606"/>
        <end position="1619"/>
    </location>
</feature>
<feature type="compositionally biased region" description="Polar residues" evidence="1">
    <location>
        <begin position="2687"/>
        <end position="2696"/>
    </location>
</feature>
<evidence type="ECO:0000259" key="2">
    <source>
        <dbReference type="PROSITE" id="PS50304"/>
    </source>
</evidence>
<feature type="compositionally biased region" description="Low complexity" evidence="1">
    <location>
        <begin position="916"/>
        <end position="947"/>
    </location>
</feature>
<dbReference type="Gene3D" id="2.60.40.10">
    <property type="entry name" value="Immunoglobulins"/>
    <property type="match status" value="2"/>
</dbReference>
<feature type="region of interest" description="Disordered" evidence="1">
    <location>
        <begin position="916"/>
        <end position="948"/>
    </location>
</feature>
<feature type="compositionally biased region" description="Low complexity" evidence="1">
    <location>
        <begin position="3683"/>
        <end position="3717"/>
    </location>
</feature>
<feature type="domain" description="Tudor" evidence="2">
    <location>
        <begin position="85"/>
        <end position="145"/>
    </location>
</feature>
<dbReference type="SMART" id="SM00333">
    <property type="entry name" value="TUDOR"/>
    <property type="match status" value="1"/>
</dbReference>
<dbReference type="InterPro" id="IPR054088">
    <property type="entry name" value="Cep192-like_D8"/>
</dbReference>
<feature type="region of interest" description="Disordered" evidence="1">
    <location>
        <begin position="1596"/>
        <end position="1624"/>
    </location>
</feature>
<dbReference type="PANTHER" id="PTHR16029">
    <property type="entry name" value="CENTROSOMAL PROTEIN OF 192 KDA"/>
    <property type="match status" value="1"/>
</dbReference>
<dbReference type="GO" id="GO:0071539">
    <property type="term" value="P:protein localization to centrosome"/>
    <property type="evidence" value="ECO:0007669"/>
    <property type="project" value="InterPro"/>
</dbReference>
<dbReference type="Pfam" id="PF22066">
    <property type="entry name" value="Cep192_D8"/>
    <property type="match status" value="1"/>
</dbReference>
<dbReference type="Pfam" id="PF22064">
    <property type="entry name" value="Cep192_D2"/>
    <property type="match status" value="1"/>
</dbReference>
<feature type="region of interest" description="Disordered" evidence="1">
    <location>
        <begin position="2843"/>
        <end position="2907"/>
    </location>
</feature>
<feature type="compositionally biased region" description="Polar residues" evidence="1">
    <location>
        <begin position="2172"/>
        <end position="2182"/>
    </location>
</feature>
<feature type="compositionally biased region" description="Low complexity" evidence="1">
    <location>
        <begin position="1881"/>
        <end position="1892"/>
    </location>
</feature>
<dbReference type="Gene3D" id="2.40.50.90">
    <property type="match status" value="1"/>
</dbReference>
<dbReference type="InterPro" id="IPR054090">
    <property type="entry name" value="Cep192_Spd-2-like_dom"/>
</dbReference>
<dbReference type="GO" id="GO:0000242">
    <property type="term" value="C:pericentriolar material"/>
    <property type="evidence" value="ECO:0007669"/>
    <property type="project" value="TreeGrafter"/>
</dbReference>
<keyword evidence="4" id="KW-1185">Reference proteome</keyword>
<feature type="compositionally biased region" description="Low complexity" evidence="1">
    <location>
        <begin position="3835"/>
        <end position="3848"/>
    </location>
</feature>
<dbReference type="InterPro" id="IPR054089">
    <property type="entry name" value="Cep192-like_D3"/>
</dbReference>
<dbReference type="InterPro" id="IPR039103">
    <property type="entry name" value="Spd-2/CEP192"/>
</dbReference>
<dbReference type="GO" id="GO:0005814">
    <property type="term" value="C:centriole"/>
    <property type="evidence" value="ECO:0007669"/>
    <property type="project" value="TreeGrafter"/>
</dbReference>
<feature type="compositionally biased region" description="Polar residues" evidence="1">
    <location>
        <begin position="2880"/>
        <end position="2893"/>
    </location>
</feature>
<dbReference type="GO" id="GO:0090222">
    <property type="term" value="P:centrosome-templated microtubule nucleation"/>
    <property type="evidence" value="ECO:0007669"/>
    <property type="project" value="InterPro"/>
</dbReference>
<sequence length="3996" mass="440733">MESSEVPSHVTKTGELYPKLDIKKVFELGELVKVVVGEVYTPYHFWVIPHGRNNSNALDALMDQMYEFYSGHLGEQYQYVMSQSASVVGAPVVALYSDDMSYYRAIITSPPKNSGMVNLFFVDYGTVYNCDISFLRHIHNKFIALPAQAVKASLFDVKPVERNATWGFCASRRFLEIVQNRNLVAKVIHFKVMEDKVHLELWDMDQDIRIGALLVQEGWATSLLDEMEYAQQVCKLHSQNSSIEDPNIDKQSSASACCEKSVNVGKASTSRALTESELNGSYNSIDLQLKSNGIGMPKIRGMEDPDHTRRGSHPYSSSLSFMNDNVLDLERMISKLKSSLSELGASDNEQNDHRECEEQNIFSVVTLLTKVSELFAAVFELQVHKLLGGNSTDKVQPKQVNKHCGGVSECHSSHCAKNDIDTLQAMQFMSRVNEPSSLEDAHSSDTVNESFLKAMQSTGVVDELTSLIAIVYSGMASKIFEYQNSREENVLQCTDISNESLQCQNTKDGQISRVCKASECLSSPPGSPTQEKYEEICSPIPSNETLPVSSSSVNRSLETHLGLNKHINHTSNDNDMSANNVKCCQPRSPGYHLENVTKCKQESPVASSDILPRYSSSVVKDHEPNIAKTSGHINCSTHVHVNSSNFQSEISQYAVNLNNLKSAPCHDIEHSTHEDVNERGLESMRDMCPPQKMLPKPPSVNDVQDIPEGPSVNKGADGIFHSDGPEDEMEFGATPHEQFFYTTHVIPKNLTENFKLHVVSLHDGPYILSRELSNLCLQSDELQSCLAEKGINFPTLTLNMNDGAELFLQLLKYDCVWVYDETGRLLPQLVLYCLKTLPAILYALGIQDAELVSAVLELVDEYGEDVNPQENIEEGTNYKGSMSTFPVQQTYSLSPAQHSSSASPAQQSLSCPSAQQSFSLSPAQPSSSPSPTQCSSSPSPAQESSLSGLEKTFSLISAQNSSVSPSTGLFETSFFSAQTFTPHSDETEESNSFISALQSFLFKQVGSASDQLKQTVPLPGQVHNDQFTQDCSFSTQEQVDGDLCNWAQCSPLLKSMTFPEETDYPTKPSGNQIKPSEDLSKPCENPVKLSEYPTKPSENLTKSYDPHDGNVVRETSFNGRIESYLLQDLPAGSEIDAEFYAERDNNNQTAVKEENQEVMSQFEDVGDCSQTVTAVRESNEQIIMTVKEESQEGMSLFEDEDISKQAVTTGRDGQELVMPYVKQESMNLDSKFECNQTVFTMNEEREEQVTTTMKKSWEDMYQVADVDDCKQIIKAMKENQMQVMTTVKESTSQATVVDDCKQSVINMRKSQENKSHSTTFNYKVAIADDSSEPCPMPCNNTVLPLKEENYADAIINPDQMCQSMLNEVEKYDNHVYIVEKLVDEKKSLSLETKTENYADTQVSHNRKRLCLRRPFEFMPSGQKTYCRVIADQEVEKNHVPSHQVSRQMSRSEVVAHDLFECMTDPESTRNIGIQDKQTNNCSLSKNYKSHNDAEKHYKNGSLTKAVIKKDEQFRKIQSTSLEKEHTTSNTLTIKKNLSSMKKFVPSVQQAESIKEESCLPTPMKTLSAVQVKSLKKDFAEARVRLQRVIKETEKPGGYQSLQAQKSSRNLLSLRNSRGNQENRKLSVEKCNSTDNICANHESYSNVTQSSSSCNRLRVKTGTHIEVPQSSSYPIPLPIWYKTPTEFNSAQFPSSSSSRAAIGFNFSCQERDRRFPGTVIKTVYSKRECWCDESQAVIKMDHSIVTGLGRTLALGPEDVTLMYLDEPQATSTVANKKTREELEHQYIATLEEEREGSRSRSGGFQRLRARSSAHTAVHLVAPNTMVEGSNQRVSGEDQESSSLGSMGTVQLINVDSMSGLSSSRFLVDHTQIHQLPPELLDTSPPNTAPASPTLHTTPTKTSSSLASADSPLSTGELTPEDLINVPGLDPKYLEHSPEVLRWQESSLVQDHSFPPSLQAHQFEEEEVEEEISGLPVSMVKPQHLPPEDHSLLAEVERSKLLSNSCNSLGSIGLQEFDPDTLELSQEAERGKHESDWFAIATEQGELASMMDGEEFKTPDEHFFEVEELLHHEEHRFEQGGSSLGEQLDFSNFSGIHGVTEITVRSSLLPSPYRSLVGENNKIVVEEYLRSRSETLGTLGSRENRPNFGTTVHSPPPPRPPRLLYTTLDDTSEQDSNYEGSSGTIMHCSSDANKSIGVGDKVPENRQQSVECSNRSGGTMDNTNSSSSGDDKEQVSHSILSQPMNTKYKNPLKDKYRNLETTNASHGMENYTPGSEVKRTSLGRHMENIHAYEIGSYSNPEQQVETKYRKSMEDESRSNWIGASEGHDKYTPRNELKIISPVEDIKDKQYNYGRLGTSQLPDVCVPSTEGLNEAESSLLQRTLDMERSLKDPGGKVDVEKITSLLKEAQDNPYVQTLITRILVMQNEKLSVSHSTMDITNLELSTEVLNLRQQKEALRARHISNPGQKKQSFGKENVLKVTKSPDRTLGNRCVSDKNMSKSPKRIMVHSSDRNMNQSSVRKMTHSSEKKLQQTSAQEVLLAVPRKHMEKLKAERTNSDPGVLALNQTKCSHSEENQGNTRVDIQLQQQTKHIQFKDKLEDTNVDSIKKAQYRSKILEDTARLQLPEFHGSKGIGVDSSTPCQSHVRLPQDMYRTGGDTLQTVCHPGSRRSELHTAIQSDGSASADELGQRSQTHSGTGDSKGFLGVPSTEPPTATPSVSCSDRMTGRPPQHTTKKPQPRMGVLGQGRGGGKGTETTALSNQSGQISSGMAFVKAVPRTHTSQTHKLSSQTSFKHASAPHSSHAPHTNTFVPNRHTTATVKAPLEPDAVFSMKPTTKAKDNHLELKAAPRETRPLPVNTPASSLSTSVPTGLHSLGMGRESAGTATMQSSVPTSALRQHHSHENVSRTTSSLADVCVPEQVSLGQMCVLGMATYTTFTLHNPHPRWTHFSLRLLKESVDGAVRGVSALLFRPSYFLEPGGTCEAKLGVCGQFKGHLEATVEVRLTDLVKGDSSGGPCEVVTISHLGNGSSSHFLTVSAIISEPEVKVKCESDGNDRESILDFGVVAEGCVVSRQVTLTNQSPQTLPVILHLQQVAVTSPIFYWDTHKNSSGQTVSLTCLACELPTPADIDSQPAPVTVTITFKAPHLDNVEVDESGVVEVRSTMQVEMDVPDQSKIIISSFPIKASIGEVCLESQRVCEPLTLEAASDTSPQTSITLKSSSTFPLRVSLAVREHKDVFSVHPAALVIQPHSYVSPAIIFSPHGWVGRVESYLVIRIEPEGMDFEISIAGVSYHTQPHLPPPQPAGHPHLGKTPMETAASFSHHAALAKCNSEPMEDTPARVLESTKSRLVFGTVAVGGSSGQKLVLRNTSTSHKLSLSLTILGSEDFQMQGSRQSRLEVVLEPCQELPLTVTLRPSDVQPLSATLVCKYRSITNPFKCRIPLQGYGGQGKLSIPDYCQDLPCFVLQSLTPGLPSLVRTPFVNTGSRTIFVKIQIFTDKECTTLVTPSDISVQPSRFVLGPEKESQDVYLVANGTPTILALAQGTLGYMHVITGDEILRQRYKRLKNKEVKVRRMNDPTLLGVDLVTNFSREDGALKDEPDTLPPQPEDAMVFLNSCHKMIMEVYGERQANADDSDAAFAVLDPEDTMSSMIDLSVGLERTSGSVSTLLSSTQACHIQPQPPPPPSTSHHTTPVVTSTHISLPPLTHSTTTTPPTKMTTNTSWNVVPPSLVIPASDTTPREFFVVNFGTEQQTFEVRSFSRDLQVTPSEALLAGQSSVRVCVSLLTPQRALTTPYIHTIKFLGENDSCTATVTILPTRDDSKLQPFPSHPPPISTHHYPSASSFPPLSSSLQPPTPSFPPSASSVKGRKEVTPVNQQTSSVSKTSSSRQHGTYVGDEVKEDLVRVLVDAATFPDTAAGKESIIKVKLTNQDTDTRTVRSAVTPGAFFLRHPEFQVKSGHFSSLPVYFRPSQPGLHTAQLHLTILATNTKHTVQLSGMAMG</sequence>
<dbReference type="SUPFAM" id="SSF63748">
    <property type="entry name" value="Tudor/PWWP/MBT"/>
    <property type="match status" value="1"/>
</dbReference>
<evidence type="ECO:0000313" key="3">
    <source>
        <dbReference type="EMBL" id="KAK3888263.1"/>
    </source>
</evidence>
<feature type="region of interest" description="Disordered" evidence="1">
    <location>
        <begin position="1058"/>
        <end position="1109"/>
    </location>
</feature>
<dbReference type="PROSITE" id="PS50304">
    <property type="entry name" value="TUDOR"/>
    <property type="match status" value="1"/>
</dbReference>
<proteinExistence type="predicted"/>
<dbReference type="Pfam" id="PF00567">
    <property type="entry name" value="TUDOR"/>
    <property type="match status" value="1"/>
</dbReference>
<comment type="caution">
    <text evidence="3">The sequence shown here is derived from an EMBL/GenBank/DDBJ whole genome shotgun (WGS) entry which is preliminary data.</text>
</comment>
<dbReference type="Pfam" id="PF22074">
    <property type="entry name" value="Cep192_D5"/>
    <property type="match status" value="1"/>
</dbReference>
<dbReference type="GO" id="GO:0090307">
    <property type="term" value="P:mitotic spindle assembly"/>
    <property type="evidence" value="ECO:0007669"/>
    <property type="project" value="TreeGrafter"/>
</dbReference>
<feature type="region of interest" description="Disordered" evidence="1">
    <location>
        <begin position="1875"/>
        <end position="1922"/>
    </location>
</feature>
<dbReference type="EMBL" id="JAWQEG010000572">
    <property type="protein sequence ID" value="KAK3888263.1"/>
    <property type="molecule type" value="Genomic_DNA"/>
</dbReference>
<feature type="compositionally biased region" description="Gly residues" evidence="1">
    <location>
        <begin position="2741"/>
        <end position="2750"/>
    </location>
</feature>
<feature type="region of interest" description="Disordered" evidence="1">
    <location>
        <begin position="1791"/>
        <end position="1842"/>
    </location>
</feature>
<feature type="compositionally biased region" description="Polar residues" evidence="1">
    <location>
        <begin position="2203"/>
        <end position="2226"/>
    </location>
</feature>
<feature type="region of interest" description="Disordered" evidence="1">
    <location>
        <begin position="3671"/>
        <end position="3717"/>
    </location>
</feature>
<dbReference type="Gene3D" id="2.30.30.140">
    <property type="match status" value="1"/>
</dbReference>
<dbReference type="GO" id="GO:0051298">
    <property type="term" value="P:centrosome duplication"/>
    <property type="evidence" value="ECO:0007669"/>
    <property type="project" value="InterPro"/>
</dbReference>
<feature type="compositionally biased region" description="Low complexity" evidence="1">
    <location>
        <begin position="1901"/>
        <end position="1912"/>
    </location>
</feature>
<gene>
    <name evidence="3" type="ORF">Pcinc_007666</name>
</gene>
<dbReference type="InterPro" id="IPR054085">
    <property type="entry name" value="Cep192-like_D1"/>
</dbReference>
<dbReference type="PANTHER" id="PTHR16029:SF11">
    <property type="entry name" value="CENTROSOMAL PROTEIN OF 192 KDA"/>
    <property type="match status" value="1"/>
</dbReference>
<feature type="compositionally biased region" description="Polar residues" evidence="1">
    <location>
        <begin position="2856"/>
        <end position="2866"/>
    </location>
</feature>
<feature type="region of interest" description="Disordered" evidence="1">
    <location>
        <begin position="3815"/>
        <end position="3888"/>
    </location>
</feature>
<dbReference type="InterPro" id="IPR054086">
    <property type="entry name" value="Cep192-like_D2"/>
</dbReference>
<dbReference type="InterPro" id="IPR035437">
    <property type="entry name" value="SNase_OB-fold_sf"/>
</dbReference>
<dbReference type="GO" id="GO:0019901">
    <property type="term" value="F:protein kinase binding"/>
    <property type="evidence" value="ECO:0007669"/>
    <property type="project" value="TreeGrafter"/>
</dbReference>
<feature type="compositionally biased region" description="Low complexity" evidence="1">
    <location>
        <begin position="3874"/>
        <end position="3883"/>
    </location>
</feature>
<accession>A0AAE1KXY7</accession>
<evidence type="ECO:0000313" key="4">
    <source>
        <dbReference type="Proteomes" id="UP001286313"/>
    </source>
</evidence>
<feature type="region of interest" description="Disordered" evidence="1">
    <location>
        <begin position="2133"/>
        <end position="2248"/>
    </location>
</feature>
<dbReference type="GO" id="GO:0005737">
    <property type="term" value="C:cytoplasm"/>
    <property type="evidence" value="ECO:0007669"/>
    <property type="project" value="TreeGrafter"/>
</dbReference>